<evidence type="ECO:0000313" key="2">
    <source>
        <dbReference type="EMBL" id="KAK3901356.1"/>
    </source>
</evidence>
<dbReference type="AlphaFoldDB" id="A0AAN6RTA9"/>
<dbReference type="EMBL" id="MU855586">
    <property type="protein sequence ID" value="KAK3901356.1"/>
    <property type="molecule type" value="Genomic_DNA"/>
</dbReference>
<name>A0AAN6RTA9_9PEZI</name>
<keyword evidence="3" id="KW-1185">Reference proteome</keyword>
<evidence type="ECO:0000256" key="1">
    <source>
        <dbReference type="SAM" id="SignalP"/>
    </source>
</evidence>
<dbReference type="Proteomes" id="UP001303889">
    <property type="component" value="Unassembled WGS sequence"/>
</dbReference>
<keyword evidence="1" id="KW-0732">Signal</keyword>
<sequence length="141" mass="15194">MRLPTLLLLPLALLASAIPEADPSPDTLPEPEIGTTPTIEARAFSRPQACAITGGATYVNCRTGPGTGHRVRQALRKGTVHPFWCVVSAQCVTVNGARNCGWHYIRDYKCYVNGHYTDNSCTLARLGKCGYDDNKAAGAFN</sequence>
<dbReference type="Gene3D" id="2.30.30.40">
    <property type="entry name" value="SH3 Domains"/>
    <property type="match status" value="1"/>
</dbReference>
<reference evidence="2" key="2">
    <citation type="submission" date="2023-05" db="EMBL/GenBank/DDBJ databases">
        <authorList>
            <consortium name="Lawrence Berkeley National Laboratory"/>
            <person name="Steindorff A."/>
            <person name="Hensen N."/>
            <person name="Bonometti L."/>
            <person name="Westerberg I."/>
            <person name="Brannstrom I.O."/>
            <person name="Guillou S."/>
            <person name="Cros-Aarteil S."/>
            <person name="Calhoun S."/>
            <person name="Haridas S."/>
            <person name="Kuo A."/>
            <person name="Mondo S."/>
            <person name="Pangilinan J."/>
            <person name="Riley R."/>
            <person name="Labutti K."/>
            <person name="Andreopoulos B."/>
            <person name="Lipzen A."/>
            <person name="Chen C."/>
            <person name="Yanf M."/>
            <person name="Daum C."/>
            <person name="Ng V."/>
            <person name="Clum A."/>
            <person name="Ohm R."/>
            <person name="Martin F."/>
            <person name="Silar P."/>
            <person name="Natvig D."/>
            <person name="Lalanne C."/>
            <person name="Gautier V."/>
            <person name="Ament-Velasquez S.L."/>
            <person name="Kruys A."/>
            <person name="Hutchinson M.I."/>
            <person name="Powell A.J."/>
            <person name="Barry K."/>
            <person name="Miller A.N."/>
            <person name="Grigoriev I.V."/>
            <person name="Debuchy R."/>
            <person name="Gladieux P."/>
            <person name="Thoren M.H."/>
            <person name="Johannesson H."/>
        </authorList>
    </citation>
    <scope>NUCLEOTIDE SEQUENCE</scope>
    <source>
        <strain evidence="2">CBS 103.79</strain>
    </source>
</reference>
<accession>A0AAN6RTA9</accession>
<comment type="caution">
    <text evidence="2">The sequence shown here is derived from an EMBL/GenBank/DDBJ whole genome shotgun (WGS) entry which is preliminary data.</text>
</comment>
<protein>
    <submittedName>
        <fullName evidence="2">Uncharacterized protein</fullName>
    </submittedName>
</protein>
<feature type="chain" id="PRO_5042975565" evidence="1">
    <location>
        <begin position="24"/>
        <end position="141"/>
    </location>
</feature>
<gene>
    <name evidence="2" type="ORF">C8A05DRAFT_34961</name>
</gene>
<reference evidence="2" key="1">
    <citation type="journal article" date="2023" name="Mol. Phylogenet. Evol.">
        <title>Genome-scale phylogeny and comparative genomics of the fungal order Sordariales.</title>
        <authorList>
            <person name="Hensen N."/>
            <person name="Bonometti L."/>
            <person name="Westerberg I."/>
            <person name="Brannstrom I.O."/>
            <person name="Guillou S."/>
            <person name="Cros-Aarteil S."/>
            <person name="Calhoun S."/>
            <person name="Haridas S."/>
            <person name="Kuo A."/>
            <person name="Mondo S."/>
            <person name="Pangilinan J."/>
            <person name="Riley R."/>
            <person name="LaButti K."/>
            <person name="Andreopoulos B."/>
            <person name="Lipzen A."/>
            <person name="Chen C."/>
            <person name="Yan M."/>
            <person name="Daum C."/>
            <person name="Ng V."/>
            <person name="Clum A."/>
            <person name="Steindorff A."/>
            <person name="Ohm R.A."/>
            <person name="Martin F."/>
            <person name="Silar P."/>
            <person name="Natvig D.O."/>
            <person name="Lalanne C."/>
            <person name="Gautier V."/>
            <person name="Ament-Velasquez S.L."/>
            <person name="Kruys A."/>
            <person name="Hutchinson M.I."/>
            <person name="Powell A.J."/>
            <person name="Barry K."/>
            <person name="Miller A.N."/>
            <person name="Grigoriev I.V."/>
            <person name="Debuchy R."/>
            <person name="Gladieux P."/>
            <person name="Hiltunen Thoren M."/>
            <person name="Johannesson H."/>
        </authorList>
    </citation>
    <scope>NUCLEOTIDE SEQUENCE</scope>
    <source>
        <strain evidence="2">CBS 103.79</strain>
    </source>
</reference>
<proteinExistence type="predicted"/>
<organism evidence="2 3">
    <name type="scientific">Staphylotrichum tortipilum</name>
    <dbReference type="NCBI Taxonomy" id="2831512"/>
    <lineage>
        <taxon>Eukaryota</taxon>
        <taxon>Fungi</taxon>
        <taxon>Dikarya</taxon>
        <taxon>Ascomycota</taxon>
        <taxon>Pezizomycotina</taxon>
        <taxon>Sordariomycetes</taxon>
        <taxon>Sordariomycetidae</taxon>
        <taxon>Sordariales</taxon>
        <taxon>Chaetomiaceae</taxon>
        <taxon>Staphylotrichum</taxon>
    </lineage>
</organism>
<feature type="signal peptide" evidence="1">
    <location>
        <begin position="1"/>
        <end position="23"/>
    </location>
</feature>
<evidence type="ECO:0000313" key="3">
    <source>
        <dbReference type="Proteomes" id="UP001303889"/>
    </source>
</evidence>